<proteinExistence type="predicted"/>
<dbReference type="PANTHER" id="PTHR42966">
    <property type="entry name" value="N-ACETYLNEURAMINATE SYNTHASE"/>
    <property type="match status" value="1"/>
</dbReference>
<name>A0A7R9L0K6_9ACAR</name>
<dbReference type="InterPro" id="IPR051690">
    <property type="entry name" value="PseI-like"/>
</dbReference>
<dbReference type="InterPro" id="IPR036732">
    <property type="entry name" value="AFP_Neu5c_C_sf"/>
</dbReference>
<accession>A0A7R9L0K6</accession>
<evidence type="ECO:0000259" key="1">
    <source>
        <dbReference type="PROSITE" id="PS50844"/>
    </source>
</evidence>
<dbReference type="EMBL" id="OC866204">
    <property type="protein sequence ID" value="CAD7632833.1"/>
    <property type="molecule type" value="Genomic_DNA"/>
</dbReference>
<dbReference type="InterPro" id="IPR013785">
    <property type="entry name" value="Aldolase_TIM"/>
</dbReference>
<dbReference type="AlphaFoldDB" id="A0A7R9L0K6"/>
<dbReference type="Proteomes" id="UP000759131">
    <property type="component" value="Unassembled WGS sequence"/>
</dbReference>
<reference evidence="2" key="1">
    <citation type="submission" date="2020-11" db="EMBL/GenBank/DDBJ databases">
        <authorList>
            <person name="Tran Van P."/>
        </authorList>
    </citation>
    <scope>NUCLEOTIDE SEQUENCE</scope>
</reference>
<dbReference type="Gene3D" id="3.20.20.70">
    <property type="entry name" value="Aldolase class I"/>
    <property type="match status" value="1"/>
</dbReference>
<dbReference type="GO" id="GO:0016051">
    <property type="term" value="P:carbohydrate biosynthetic process"/>
    <property type="evidence" value="ECO:0007669"/>
    <property type="project" value="InterPro"/>
</dbReference>
<dbReference type="SMART" id="SM00858">
    <property type="entry name" value="SAF"/>
    <property type="match status" value="1"/>
</dbReference>
<protein>
    <recommendedName>
        <fullName evidence="1">AFP-like domain-containing protein</fullName>
    </recommendedName>
</protein>
<organism evidence="2">
    <name type="scientific">Medioppia subpectinata</name>
    <dbReference type="NCBI Taxonomy" id="1979941"/>
    <lineage>
        <taxon>Eukaryota</taxon>
        <taxon>Metazoa</taxon>
        <taxon>Ecdysozoa</taxon>
        <taxon>Arthropoda</taxon>
        <taxon>Chelicerata</taxon>
        <taxon>Arachnida</taxon>
        <taxon>Acari</taxon>
        <taxon>Acariformes</taxon>
        <taxon>Sarcoptiformes</taxon>
        <taxon>Oribatida</taxon>
        <taxon>Brachypylina</taxon>
        <taxon>Oppioidea</taxon>
        <taxon>Oppiidae</taxon>
        <taxon>Medioppia</taxon>
    </lineage>
</organism>
<dbReference type="PANTHER" id="PTHR42966:SF1">
    <property type="entry name" value="SIALIC ACID SYNTHASE"/>
    <property type="match status" value="1"/>
</dbReference>
<sequence length="351" mass="39309">MFELFGGAGRVGAGEECLVVAECGQNHNGDIDIAMKMISESKHTIHANCVKFQKSDLKSKFNANALRRPYDSVHSWGATYGQHKTFLEFTNEQFVHLRDYAKNEDILFTASAMDEKSLQFLAQMDVPFIKIGSGDVDNYPMLEIAAKYDKPLFVSTGMHDLEVVKTVYNLITPINRRLCLLHCVSAYPTPLEEINLRVISDYQELFPSAVIGYSGHELGTEISLGAVALGAKVLERHLTLDKTMKGTDHSASLEPPEFGQLVAQMRALERALSGHRPKCRQESEWSCYRKLGKSIVAKQFLPKGTVLTLDSIDIKVAEPFGINAHKVFEIIGRTLNKDIEFDESIQFDDLY</sequence>
<dbReference type="InterPro" id="IPR057736">
    <property type="entry name" value="SAF_PseI/NeuA/NeuB"/>
</dbReference>
<dbReference type="Pfam" id="PF08666">
    <property type="entry name" value="SAF"/>
    <property type="match status" value="1"/>
</dbReference>
<dbReference type="SUPFAM" id="SSF51569">
    <property type="entry name" value="Aldolase"/>
    <property type="match status" value="1"/>
</dbReference>
<dbReference type="CDD" id="cd11615">
    <property type="entry name" value="SAF_NeuB_like"/>
    <property type="match status" value="1"/>
</dbReference>
<gene>
    <name evidence="2" type="ORF">OSB1V03_LOCUS13234</name>
</gene>
<dbReference type="Pfam" id="PF03102">
    <property type="entry name" value="NeuB"/>
    <property type="match status" value="1"/>
</dbReference>
<dbReference type="InterPro" id="IPR006190">
    <property type="entry name" value="SAF_AFP_Neu5Ac"/>
</dbReference>
<dbReference type="GO" id="GO:0047444">
    <property type="term" value="F:N-acylneuraminate-9-phosphate synthase activity"/>
    <property type="evidence" value="ECO:0007669"/>
    <property type="project" value="TreeGrafter"/>
</dbReference>
<dbReference type="InterPro" id="IPR013132">
    <property type="entry name" value="PseI/NeuA/B-like_N"/>
</dbReference>
<keyword evidence="3" id="KW-1185">Reference proteome</keyword>
<dbReference type="PROSITE" id="PS50844">
    <property type="entry name" value="AFP_LIKE"/>
    <property type="match status" value="1"/>
</dbReference>
<evidence type="ECO:0000313" key="2">
    <source>
        <dbReference type="EMBL" id="CAD7632833.1"/>
    </source>
</evidence>
<evidence type="ECO:0000313" key="3">
    <source>
        <dbReference type="Proteomes" id="UP000759131"/>
    </source>
</evidence>
<dbReference type="InterPro" id="IPR013974">
    <property type="entry name" value="SAF"/>
</dbReference>
<dbReference type="EMBL" id="CAJPIZ010011629">
    <property type="protein sequence ID" value="CAG2113263.1"/>
    <property type="molecule type" value="Genomic_DNA"/>
</dbReference>
<dbReference type="OrthoDB" id="9928645at2759"/>
<dbReference type="SUPFAM" id="SSF51269">
    <property type="entry name" value="AFP III-like domain"/>
    <property type="match status" value="1"/>
</dbReference>
<feature type="domain" description="AFP-like" evidence="1">
    <location>
        <begin position="294"/>
        <end position="351"/>
    </location>
</feature>
<dbReference type="Gene3D" id="3.90.1210.10">
    <property type="entry name" value="Antifreeze-like/N-acetylneuraminic acid synthase C-terminal domain"/>
    <property type="match status" value="1"/>
</dbReference>